<organism evidence="1 2">
    <name type="scientific">Helicobacter fennelliae MRY12-0050</name>
    <dbReference type="NCBI Taxonomy" id="1325130"/>
    <lineage>
        <taxon>Bacteria</taxon>
        <taxon>Pseudomonadati</taxon>
        <taxon>Campylobacterota</taxon>
        <taxon>Epsilonproteobacteria</taxon>
        <taxon>Campylobacterales</taxon>
        <taxon>Helicobacteraceae</taxon>
        <taxon>Helicobacter</taxon>
    </lineage>
</organism>
<dbReference type="RefSeq" id="WP_023948199.1">
    <property type="nucleotide sequence ID" value="NZ_BASD01000014.1"/>
</dbReference>
<dbReference type="Proteomes" id="UP000018143">
    <property type="component" value="Unassembled WGS sequence"/>
</dbReference>
<proteinExistence type="predicted"/>
<protein>
    <submittedName>
        <fullName evidence="1">Uncharacterized protein</fullName>
    </submittedName>
</protein>
<reference evidence="1 2" key="1">
    <citation type="journal article" date="2013" name="Genome Announc.">
        <title>Draft Genome Sequence of Helicobacter fennelliae Strain MRY12-0050, Isolated from a Bacteremia Patient.</title>
        <authorList>
            <person name="Rimbara E."/>
            <person name="Matsui M."/>
            <person name="Mori S."/>
            <person name="Suzuki S."/>
            <person name="Suzuki M."/>
            <person name="Kim H."/>
            <person name="Sekizuka T."/>
            <person name="Kuroda M."/>
            <person name="Shibayama K."/>
        </authorList>
    </citation>
    <scope>NUCLEOTIDE SEQUENCE [LARGE SCALE GENOMIC DNA]</scope>
    <source>
        <strain evidence="1 2">MRY12-0050</strain>
    </source>
</reference>
<name>T1CQQ6_9HELI</name>
<dbReference type="EMBL" id="BASD01000014">
    <property type="protein sequence ID" value="GAD19069.1"/>
    <property type="molecule type" value="Genomic_DNA"/>
</dbReference>
<evidence type="ECO:0000313" key="1">
    <source>
        <dbReference type="EMBL" id="GAD19069.1"/>
    </source>
</evidence>
<comment type="caution">
    <text evidence="1">The sequence shown here is derived from an EMBL/GenBank/DDBJ whole genome shotgun (WGS) entry which is preliminary data.</text>
</comment>
<dbReference type="OrthoDB" id="5370646at2"/>
<sequence>MYFSYGENCKKIKTDSKIESDVNLHILTQGYNLGESLAITLESDDGRIINASGIVNKNGEIAIYNVFTKNKE</sequence>
<accession>T1CQQ6</accession>
<dbReference type="AlphaFoldDB" id="T1CQQ6"/>
<evidence type="ECO:0000313" key="2">
    <source>
        <dbReference type="Proteomes" id="UP000018143"/>
    </source>
</evidence>
<dbReference type="STRING" id="1325130.HFN_0200"/>
<gene>
    <name evidence="1" type="ORF">HFN_0200</name>
</gene>
<keyword evidence="2" id="KW-1185">Reference proteome</keyword>